<dbReference type="PANTHER" id="PTHR43798:SF14">
    <property type="entry name" value="SERINE HYDROLASE-LIKE PROTEIN DDB_G0286239"/>
    <property type="match status" value="1"/>
</dbReference>
<dbReference type="GO" id="GO:0016787">
    <property type="term" value="F:hydrolase activity"/>
    <property type="evidence" value="ECO:0007669"/>
    <property type="project" value="UniProtKB-KW"/>
</dbReference>
<dbReference type="Gene3D" id="3.40.50.1820">
    <property type="entry name" value="alpha/beta hydrolase"/>
    <property type="match status" value="2"/>
</dbReference>
<feature type="domain" description="AB hydrolase-1" evidence="3">
    <location>
        <begin position="33"/>
        <end position="289"/>
    </location>
</feature>
<evidence type="ECO:0000313" key="5">
    <source>
        <dbReference type="Proteomes" id="UP000494163"/>
    </source>
</evidence>
<dbReference type="Pfam" id="PF00561">
    <property type="entry name" value="Abhydrolase_1"/>
    <property type="match status" value="1"/>
</dbReference>
<keyword evidence="5" id="KW-1185">Reference proteome</keyword>
<evidence type="ECO:0000256" key="2">
    <source>
        <dbReference type="ARBA" id="ARBA00022801"/>
    </source>
</evidence>
<dbReference type="SUPFAM" id="SSF53474">
    <property type="entry name" value="alpha/beta-Hydrolases"/>
    <property type="match status" value="2"/>
</dbReference>
<organism evidence="4 5">
    <name type="scientific">Drosophila busckii</name>
    <name type="common">Fruit fly</name>
    <dbReference type="NCBI Taxonomy" id="30019"/>
    <lineage>
        <taxon>Eukaryota</taxon>
        <taxon>Metazoa</taxon>
        <taxon>Ecdysozoa</taxon>
        <taxon>Arthropoda</taxon>
        <taxon>Hexapoda</taxon>
        <taxon>Insecta</taxon>
        <taxon>Pterygota</taxon>
        <taxon>Neoptera</taxon>
        <taxon>Endopterygota</taxon>
        <taxon>Diptera</taxon>
        <taxon>Brachycera</taxon>
        <taxon>Muscomorpha</taxon>
        <taxon>Ephydroidea</taxon>
        <taxon>Drosophilidae</taxon>
        <taxon>Drosophila</taxon>
    </lineage>
</organism>
<dbReference type="InterPro" id="IPR000073">
    <property type="entry name" value="AB_hydrolase_1"/>
</dbReference>
<dbReference type="OMA" id="MHYAVND"/>
<dbReference type="EMBL" id="CP012525">
    <property type="protein sequence ID" value="ALC42877.1"/>
    <property type="molecule type" value="Genomic_DNA"/>
</dbReference>
<accession>A0A0M4EF84</accession>
<name>A0A0M4EF84_DROBS</name>
<dbReference type="PANTHER" id="PTHR43798">
    <property type="entry name" value="MONOACYLGLYCEROL LIPASE"/>
    <property type="match status" value="1"/>
</dbReference>
<dbReference type="GO" id="GO:0016020">
    <property type="term" value="C:membrane"/>
    <property type="evidence" value="ECO:0007669"/>
    <property type="project" value="TreeGrafter"/>
</dbReference>
<dbReference type="OrthoDB" id="190201at2759"/>
<protein>
    <submittedName>
        <fullName evidence="4">CG5704</fullName>
    </submittedName>
</protein>
<dbReference type="InterPro" id="IPR050266">
    <property type="entry name" value="AB_hydrolase_sf"/>
</dbReference>
<reference evidence="4 5" key="1">
    <citation type="submission" date="2015-08" db="EMBL/GenBank/DDBJ databases">
        <title>Ancestral chromatin configuration constrains chromatin evolution on differentiating sex chromosomes in Drosophila.</title>
        <authorList>
            <person name="Zhou Q."/>
            <person name="Bachtrog D."/>
        </authorList>
    </citation>
    <scope>NUCLEOTIDE SEQUENCE [LARGE SCALE GENOMIC DNA]</scope>
    <source>
        <tissue evidence="4">Whole larvae</tissue>
    </source>
</reference>
<sequence>MATISLTDFEDVRIEAPWGDIVGRWYGNRQERPILAIHGWMDNLGSFGTLIPLLPDYLGVLCIELPGHGRSAHLPAGMRYHVHDYVSIIGRVMKAYKWSKVSIMGHSLGGALGYLWAALAPHTVDLVISLDIVHPPLLTPVYPQVHKLFLNKFAIADERSYEAGNVQEPPSYSLSELRQLMAQGSDNSVPAELAHHLLYRSVTKSQLFPDKFYFSRDARVKWYQQFPMSADLAAAMASRIQDTPYLIIKGTESPYVNEDTLPSRTILAKQNPHYEFYEVPGRHHVHLTNAEEVAKHIVPFLRHHRPPKLANERTKALHQFTVGPELAAVMLSRIKNIPCLMIKASDSPFVTEQSTLADQNPQYEFYEVLGQHHVHLTHPEECEKHIIPFLKLHRPPKAVQLTRTLNNEQVPVERMSKL</sequence>
<evidence type="ECO:0000259" key="3">
    <source>
        <dbReference type="Pfam" id="PF00561"/>
    </source>
</evidence>
<dbReference type="InterPro" id="IPR029058">
    <property type="entry name" value="AB_hydrolase_fold"/>
</dbReference>
<evidence type="ECO:0000313" key="4">
    <source>
        <dbReference type="EMBL" id="ALC42877.1"/>
    </source>
</evidence>
<dbReference type="AlphaFoldDB" id="A0A0M4EF84"/>
<proteinExistence type="inferred from homology"/>
<comment type="similarity">
    <text evidence="1">Belongs to the AB hydrolase superfamily.</text>
</comment>
<evidence type="ECO:0000256" key="1">
    <source>
        <dbReference type="ARBA" id="ARBA00008645"/>
    </source>
</evidence>
<dbReference type="Proteomes" id="UP000494163">
    <property type="component" value="Chromosome 3L"/>
</dbReference>
<gene>
    <name evidence="4" type="ORF">Dbus_chr3Lg43</name>
</gene>
<dbReference type="STRING" id="30019.A0A0M4EF84"/>
<keyword evidence="2" id="KW-0378">Hydrolase</keyword>